<dbReference type="SUPFAM" id="SSF52172">
    <property type="entry name" value="CheY-like"/>
    <property type="match status" value="1"/>
</dbReference>
<evidence type="ECO:0000256" key="1">
    <source>
        <dbReference type="ARBA" id="ARBA00023125"/>
    </source>
</evidence>
<dbReference type="GO" id="GO:0032993">
    <property type="term" value="C:protein-DNA complex"/>
    <property type="evidence" value="ECO:0007669"/>
    <property type="project" value="TreeGrafter"/>
</dbReference>
<proteinExistence type="predicted"/>
<evidence type="ECO:0000256" key="2">
    <source>
        <dbReference type="PROSITE-ProRule" id="PRU00169"/>
    </source>
</evidence>
<dbReference type="PANTHER" id="PTHR48111:SF68">
    <property type="entry name" value="OMPR SUBFAMILY"/>
    <property type="match status" value="1"/>
</dbReference>
<dbReference type="PROSITE" id="PS51755">
    <property type="entry name" value="OMPR_PHOB"/>
    <property type="match status" value="1"/>
</dbReference>
<dbReference type="EMBL" id="BBPA01000019">
    <property type="protein sequence ID" value="GAL92235.1"/>
    <property type="molecule type" value="Genomic_DNA"/>
</dbReference>
<feature type="domain" description="Response regulatory" evidence="4">
    <location>
        <begin position="5"/>
        <end position="118"/>
    </location>
</feature>
<keyword evidence="1 3" id="KW-0238">DNA-binding</keyword>
<feature type="domain" description="OmpR/PhoB-type" evidence="5">
    <location>
        <begin position="127"/>
        <end position="225"/>
    </location>
</feature>
<dbReference type="AlphaFoldDB" id="A0A0A1VR60"/>
<dbReference type="GO" id="GO:0000156">
    <property type="term" value="F:phosphorelay response regulator activity"/>
    <property type="evidence" value="ECO:0007669"/>
    <property type="project" value="TreeGrafter"/>
</dbReference>
<dbReference type="Gene3D" id="3.40.50.2300">
    <property type="match status" value="1"/>
</dbReference>
<dbReference type="GO" id="GO:0005829">
    <property type="term" value="C:cytosol"/>
    <property type="evidence" value="ECO:0007669"/>
    <property type="project" value="TreeGrafter"/>
</dbReference>
<evidence type="ECO:0000313" key="6">
    <source>
        <dbReference type="EMBL" id="GAL92235.1"/>
    </source>
</evidence>
<dbReference type="InterPro" id="IPR016032">
    <property type="entry name" value="Sig_transdc_resp-reg_C-effctor"/>
</dbReference>
<keyword evidence="2" id="KW-0597">Phosphoprotein</keyword>
<organism evidence="6 7">
    <name type="scientific">Microcystis aeruginosa NIES-44</name>
    <dbReference type="NCBI Taxonomy" id="449439"/>
    <lineage>
        <taxon>Bacteria</taxon>
        <taxon>Bacillati</taxon>
        <taxon>Cyanobacteriota</taxon>
        <taxon>Cyanophyceae</taxon>
        <taxon>Oscillatoriophycideae</taxon>
        <taxon>Chroococcales</taxon>
        <taxon>Microcystaceae</taxon>
        <taxon>Microcystis</taxon>
    </lineage>
</organism>
<evidence type="ECO:0000259" key="5">
    <source>
        <dbReference type="PROSITE" id="PS51755"/>
    </source>
</evidence>
<reference evidence="7" key="1">
    <citation type="journal article" date="2015" name="Genome">
        <title>Whole Genome Sequence of the Non-Microcystin-Producing Microcystis aeruginosa Strain NIES-44.</title>
        <authorList>
            <person name="Okano K."/>
            <person name="Miyata N."/>
            <person name="Ozaki Y."/>
        </authorList>
    </citation>
    <scope>NUCLEOTIDE SEQUENCE [LARGE SCALE GENOMIC DNA]</scope>
    <source>
        <strain evidence="7">NIES-44</strain>
    </source>
</reference>
<feature type="modified residue" description="4-aspartylphosphate" evidence="2">
    <location>
        <position position="54"/>
    </location>
</feature>
<dbReference type="GO" id="GO:0006355">
    <property type="term" value="P:regulation of DNA-templated transcription"/>
    <property type="evidence" value="ECO:0007669"/>
    <property type="project" value="InterPro"/>
</dbReference>
<gene>
    <name evidence="6" type="ORF">N44_00523</name>
</gene>
<dbReference type="SMART" id="SM00448">
    <property type="entry name" value="REC"/>
    <property type="match status" value="1"/>
</dbReference>
<dbReference type="Proteomes" id="UP000030321">
    <property type="component" value="Unassembled WGS sequence"/>
</dbReference>
<dbReference type="Gene3D" id="1.10.10.10">
    <property type="entry name" value="Winged helix-like DNA-binding domain superfamily/Winged helix DNA-binding domain"/>
    <property type="match status" value="1"/>
</dbReference>
<evidence type="ECO:0000256" key="3">
    <source>
        <dbReference type="PROSITE-ProRule" id="PRU01091"/>
    </source>
</evidence>
<dbReference type="PROSITE" id="PS50110">
    <property type="entry name" value="RESPONSE_REGULATORY"/>
    <property type="match status" value="1"/>
</dbReference>
<dbReference type="InterPro" id="IPR011006">
    <property type="entry name" value="CheY-like_superfamily"/>
</dbReference>
<dbReference type="Pfam" id="PF00486">
    <property type="entry name" value="Trans_reg_C"/>
    <property type="match status" value="1"/>
</dbReference>
<protein>
    <submittedName>
        <fullName evidence="6">Nitrogen-responsive response regulator NrrA</fullName>
    </submittedName>
</protein>
<comment type="caution">
    <text evidence="6">The sequence shown here is derived from an EMBL/GenBank/DDBJ whole genome shotgun (WGS) entry which is preliminary data.</text>
</comment>
<dbReference type="SMART" id="SM00862">
    <property type="entry name" value="Trans_reg_C"/>
    <property type="match status" value="1"/>
</dbReference>
<dbReference type="Pfam" id="PF00072">
    <property type="entry name" value="Response_reg"/>
    <property type="match status" value="1"/>
</dbReference>
<dbReference type="RefSeq" id="WP_045357956.1">
    <property type="nucleotide sequence ID" value="NZ_BBPA01000019.1"/>
</dbReference>
<dbReference type="PANTHER" id="PTHR48111">
    <property type="entry name" value="REGULATOR OF RPOS"/>
    <property type="match status" value="1"/>
</dbReference>
<sequence>MVSIHISIVEGNPHLRSLLAWHLQQAGYLVNQSATLQSARQAFLHRQPTLAIIDSDLPDGDGIELCRWLYQQKQSLILILSARNGEKDVVNGLKAGADDYLKKPFGMQEFMARVEVLTRRLRGVAAPLHLDYGELKIDLAQRRVQFHGEYIELTPQEFSLLYVLAQAEGTPLSRADLLRRAWPEEIDNPRTIDTHVLSLRKKIETDPRQPNLIQTVRNVGYRFNLEMLAEMTSALEANIIAPTKGNHNGHSINKIPAHTKSGY</sequence>
<dbReference type="InterPro" id="IPR039420">
    <property type="entry name" value="WalR-like"/>
</dbReference>
<dbReference type="InterPro" id="IPR036388">
    <property type="entry name" value="WH-like_DNA-bd_sf"/>
</dbReference>
<dbReference type="InterPro" id="IPR001867">
    <property type="entry name" value="OmpR/PhoB-type_DNA-bd"/>
</dbReference>
<evidence type="ECO:0000259" key="4">
    <source>
        <dbReference type="PROSITE" id="PS50110"/>
    </source>
</evidence>
<dbReference type="FunFam" id="1.10.10.10:FF:000457">
    <property type="entry name" value="Two component transcriptional regulator NrrA"/>
    <property type="match status" value="1"/>
</dbReference>
<evidence type="ECO:0000313" key="7">
    <source>
        <dbReference type="Proteomes" id="UP000030321"/>
    </source>
</evidence>
<dbReference type="GO" id="GO:0000976">
    <property type="term" value="F:transcription cis-regulatory region binding"/>
    <property type="evidence" value="ECO:0007669"/>
    <property type="project" value="TreeGrafter"/>
</dbReference>
<dbReference type="FunFam" id="3.40.50.2300:FF:000236">
    <property type="entry name" value="Two component transcriptional regulator NrrA"/>
    <property type="match status" value="1"/>
</dbReference>
<dbReference type="InterPro" id="IPR001789">
    <property type="entry name" value="Sig_transdc_resp-reg_receiver"/>
</dbReference>
<dbReference type="CDD" id="cd00383">
    <property type="entry name" value="trans_reg_C"/>
    <property type="match status" value="1"/>
</dbReference>
<dbReference type="SUPFAM" id="SSF46894">
    <property type="entry name" value="C-terminal effector domain of the bipartite response regulators"/>
    <property type="match status" value="1"/>
</dbReference>
<dbReference type="Gene3D" id="6.10.250.690">
    <property type="match status" value="1"/>
</dbReference>
<feature type="DNA-binding region" description="OmpR/PhoB-type" evidence="3">
    <location>
        <begin position="127"/>
        <end position="225"/>
    </location>
</feature>
<name>A0A0A1VR60_MICAE</name>
<accession>A0A0A1VR60</accession>